<accession>A0A5J4JGN8</accession>
<dbReference type="InterPro" id="IPR024488">
    <property type="entry name" value="DUF2777"/>
</dbReference>
<reference evidence="1 2" key="1">
    <citation type="submission" date="2019-09" db="EMBL/GenBank/DDBJ databases">
        <title>Draft genome sequence of Bacillus sp. JC-7.</title>
        <authorList>
            <person name="Tanaka N."/>
            <person name="Shiwa Y."/>
            <person name="Fujita N."/>
            <person name="Tanasupawat S."/>
        </authorList>
    </citation>
    <scope>NUCLEOTIDE SEQUENCE [LARGE SCALE GENOMIC DNA]</scope>
    <source>
        <strain evidence="1 2">JC-7</strain>
    </source>
</reference>
<sequence length="61" mass="7161">MGKLQRLKIIESQSRAFLTGTAEKLNDEWVFFDDECDEASMLDDYLDQEIEFHGGQWKKGF</sequence>
<evidence type="ECO:0000313" key="2">
    <source>
        <dbReference type="Proteomes" id="UP000391919"/>
    </source>
</evidence>
<keyword evidence="2" id="KW-1185">Reference proteome</keyword>
<comment type="caution">
    <text evidence="1">The sequence shown here is derived from an EMBL/GenBank/DDBJ whole genome shotgun (WGS) entry which is preliminary data.</text>
</comment>
<gene>
    <name evidence="1" type="ORF">BpJC7_21740</name>
</gene>
<name>A0A5J4JGN8_9BACI</name>
<protein>
    <submittedName>
        <fullName evidence="1">Uncharacterized protein</fullName>
    </submittedName>
</protein>
<dbReference type="Proteomes" id="UP000391919">
    <property type="component" value="Unassembled WGS sequence"/>
</dbReference>
<organism evidence="1 2">
    <name type="scientific">Weizmannia acidilactici</name>
    <dbReference type="NCBI Taxonomy" id="2607726"/>
    <lineage>
        <taxon>Bacteria</taxon>
        <taxon>Bacillati</taxon>
        <taxon>Bacillota</taxon>
        <taxon>Bacilli</taxon>
        <taxon>Bacillales</taxon>
        <taxon>Bacillaceae</taxon>
        <taxon>Heyndrickxia</taxon>
    </lineage>
</organism>
<dbReference type="Pfam" id="PF10949">
    <property type="entry name" value="DUF2777"/>
    <property type="match status" value="1"/>
</dbReference>
<dbReference type="EMBL" id="BKZQ01000029">
    <property type="protein sequence ID" value="GER70871.1"/>
    <property type="molecule type" value="Genomic_DNA"/>
</dbReference>
<evidence type="ECO:0000313" key="1">
    <source>
        <dbReference type="EMBL" id="GER70871.1"/>
    </source>
</evidence>
<proteinExistence type="predicted"/>
<dbReference type="AlphaFoldDB" id="A0A5J4JGN8"/>